<dbReference type="EMBL" id="CP107027">
    <property type="protein sequence ID" value="UYG93193.1"/>
    <property type="molecule type" value="Genomic_DNA"/>
</dbReference>
<accession>A0AA46PEV4</accession>
<protein>
    <recommendedName>
        <fullName evidence="5">Phage protein</fullName>
    </recommendedName>
</protein>
<name>A0AA46PEV4_CYTFI</name>
<feature type="region of interest" description="Disordered" evidence="2">
    <location>
        <begin position="185"/>
        <end position="207"/>
    </location>
</feature>
<dbReference type="Proteomes" id="UP001163104">
    <property type="component" value="Chromosome"/>
</dbReference>
<feature type="compositionally biased region" description="Polar residues" evidence="2">
    <location>
        <begin position="185"/>
        <end position="194"/>
    </location>
</feature>
<organism evidence="3 4">
    <name type="scientific">Cytobacillus firmus</name>
    <name type="common">Bacillus firmus</name>
    <dbReference type="NCBI Taxonomy" id="1399"/>
    <lineage>
        <taxon>Bacteria</taxon>
        <taxon>Bacillati</taxon>
        <taxon>Bacillota</taxon>
        <taxon>Bacilli</taxon>
        <taxon>Bacillales</taxon>
        <taxon>Bacillaceae</taxon>
        <taxon>Cytobacillus</taxon>
    </lineage>
</organism>
<gene>
    <name evidence="3" type="ORF">OD459_12935</name>
</gene>
<reference evidence="3" key="1">
    <citation type="submission" date="2022-10" db="EMBL/GenBank/DDBJ databases">
        <title>Mechanism of multi-heavy metal repair in Cytobacillus Firmus M7.</title>
        <authorList>
            <person name="Li X."/>
            <person name="Yu C."/>
        </authorList>
    </citation>
    <scope>NUCLEOTIDE SEQUENCE</scope>
    <source>
        <strain evidence="3">M7</strain>
    </source>
</reference>
<evidence type="ECO:0000256" key="2">
    <source>
        <dbReference type="SAM" id="MobiDB-lite"/>
    </source>
</evidence>
<evidence type="ECO:0000313" key="3">
    <source>
        <dbReference type="EMBL" id="UYG93193.1"/>
    </source>
</evidence>
<evidence type="ECO:0000313" key="4">
    <source>
        <dbReference type="Proteomes" id="UP001163104"/>
    </source>
</evidence>
<feature type="coiled-coil region" evidence="1">
    <location>
        <begin position="102"/>
        <end position="136"/>
    </location>
</feature>
<proteinExistence type="predicted"/>
<dbReference type="RefSeq" id="WP_263599085.1">
    <property type="nucleotide sequence ID" value="NZ_CP107027.1"/>
</dbReference>
<dbReference type="AlphaFoldDB" id="A0AA46PEV4"/>
<feature type="region of interest" description="Disordered" evidence="2">
    <location>
        <begin position="24"/>
        <end position="60"/>
    </location>
</feature>
<evidence type="ECO:0008006" key="5">
    <source>
        <dbReference type="Google" id="ProtNLM"/>
    </source>
</evidence>
<evidence type="ECO:0000256" key="1">
    <source>
        <dbReference type="SAM" id="Coils"/>
    </source>
</evidence>
<sequence length="216" mass="23965">MKSVPFAAYRKPLNYEGLLKLDLQKFAGDPPPADPPGGNGNPGDPLPADPPPQDPPKTFTQEELNGIAAKEAKKAQEKLLKQLGIEDFENAKEGMKKFQEWQEGQKTEAQKQQEQLQNLETNFKTVSEENTSLKAQVSAMKAGVNAESLEDVVTLAKTMVSDEVSMDDAIAKVVEKYPHFKGEVQQEQQGQNPKFTLGGHNKQPQTEVEKWMNAFK</sequence>
<feature type="compositionally biased region" description="Pro residues" evidence="2">
    <location>
        <begin position="44"/>
        <end position="55"/>
    </location>
</feature>
<keyword evidence="1" id="KW-0175">Coiled coil</keyword>